<sequence>MNDYMNTVLEEERKKLPSCGRRGGVGHLPGGGEEESASFLGEERRSGPPSWGRRGGVGLLSGGGEEEWASFLGEEEFHFVC</sequence>
<accession>A0A9Q0DTM6</accession>
<evidence type="ECO:0000313" key="3">
    <source>
        <dbReference type="Proteomes" id="UP001148018"/>
    </source>
</evidence>
<evidence type="ECO:0000256" key="1">
    <source>
        <dbReference type="SAM" id="MobiDB-lite"/>
    </source>
</evidence>
<organism evidence="2 3">
    <name type="scientific">Muraenolepis orangiensis</name>
    <name type="common">Patagonian moray cod</name>
    <dbReference type="NCBI Taxonomy" id="630683"/>
    <lineage>
        <taxon>Eukaryota</taxon>
        <taxon>Metazoa</taxon>
        <taxon>Chordata</taxon>
        <taxon>Craniata</taxon>
        <taxon>Vertebrata</taxon>
        <taxon>Euteleostomi</taxon>
        <taxon>Actinopterygii</taxon>
        <taxon>Neopterygii</taxon>
        <taxon>Teleostei</taxon>
        <taxon>Neoteleostei</taxon>
        <taxon>Acanthomorphata</taxon>
        <taxon>Zeiogadaria</taxon>
        <taxon>Gadariae</taxon>
        <taxon>Gadiformes</taxon>
        <taxon>Muraenolepidoidei</taxon>
        <taxon>Muraenolepididae</taxon>
        <taxon>Muraenolepis</taxon>
    </lineage>
</organism>
<reference evidence="2" key="1">
    <citation type="submission" date="2022-07" db="EMBL/GenBank/DDBJ databases">
        <title>Chromosome-level genome of Muraenolepis orangiensis.</title>
        <authorList>
            <person name="Kim J."/>
        </authorList>
    </citation>
    <scope>NUCLEOTIDE SEQUENCE</scope>
    <source>
        <strain evidence="2">KU_S4_2022</strain>
        <tissue evidence="2">Muscle</tissue>
    </source>
</reference>
<proteinExistence type="predicted"/>
<keyword evidence="3" id="KW-1185">Reference proteome</keyword>
<dbReference type="AlphaFoldDB" id="A0A9Q0DTM6"/>
<name>A0A9Q0DTM6_9TELE</name>
<comment type="caution">
    <text evidence="2">The sequence shown here is derived from an EMBL/GenBank/DDBJ whole genome shotgun (WGS) entry which is preliminary data.</text>
</comment>
<feature type="compositionally biased region" description="Gly residues" evidence="1">
    <location>
        <begin position="21"/>
        <end position="31"/>
    </location>
</feature>
<dbReference type="EMBL" id="JANIIK010000112">
    <property type="protein sequence ID" value="KAJ3594261.1"/>
    <property type="molecule type" value="Genomic_DNA"/>
</dbReference>
<protein>
    <submittedName>
        <fullName evidence="2">Uncharacterized protein</fullName>
    </submittedName>
</protein>
<dbReference type="Proteomes" id="UP001148018">
    <property type="component" value="Unassembled WGS sequence"/>
</dbReference>
<feature type="region of interest" description="Disordered" evidence="1">
    <location>
        <begin position="15"/>
        <end position="58"/>
    </location>
</feature>
<evidence type="ECO:0000313" key="2">
    <source>
        <dbReference type="EMBL" id="KAJ3594261.1"/>
    </source>
</evidence>
<gene>
    <name evidence="2" type="ORF">NHX12_006592</name>
</gene>